<reference evidence="1 2" key="1">
    <citation type="submission" date="2017-12" db="EMBL/GenBank/DDBJ databases">
        <title>Genomes of bacteria within cyanobacterial aggregates.</title>
        <authorList>
            <person name="Cai H."/>
        </authorList>
    </citation>
    <scope>NUCLEOTIDE SEQUENCE [LARGE SCALE GENOMIC DNA]</scope>
    <source>
        <strain evidence="1 2">TH16</strain>
    </source>
</reference>
<sequence length="253" mass="29136">MSKRYCVVTPYYKEDREIIERCLVSVRNQTVPADHIIVADGHPQDWLDGEPVRHIKLDRSHADYGNTARGIGALMAVAEKYDAITFLDADNWYDLDHIEVCLAAAAAAAGGEDKPDIVLAQRRYVRPDGSWMNLTPPDKPIGETTDTNCYFFLPRSYYTIGRWCIMPQEMSQHGDQLFYYYCKSERMNFALTEARTVNYTCMFASCYRDLNEEPPPGAKGPVDWYKTQDWLKSLSAEELLIMRRRTGLHLRED</sequence>
<dbReference type="Proteomes" id="UP000234752">
    <property type="component" value="Chromosome eg_1"/>
</dbReference>
<dbReference type="Gene3D" id="3.90.550.10">
    <property type="entry name" value="Spore Coat Polysaccharide Biosynthesis Protein SpsA, Chain A"/>
    <property type="match status" value="1"/>
</dbReference>
<dbReference type="AlphaFoldDB" id="A0A2K9N9K1"/>
<protein>
    <submittedName>
        <fullName evidence="1">Uncharacterized protein</fullName>
    </submittedName>
</protein>
<dbReference type="SUPFAM" id="SSF53448">
    <property type="entry name" value="Nucleotide-diphospho-sugar transferases"/>
    <property type="match status" value="1"/>
</dbReference>
<gene>
    <name evidence="1" type="ORF">C0V82_05665</name>
</gene>
<evidence type="ECO:0000313" key="1">
    <source>
        <dbReference type="EMBL" id="AUN29767.1"/>
    </source>
</evidence>
<organism evidence="1 2">
    <name type="scientific">Niveispirillum cyanobacteriorum</name>
    <dbReference type="NCBI Taxonomy" id="1612173"/>
    <lineage>
        <taxon>Bacteria</taxon>
        <taxon>Pseudomonadati</taxon>
        <taxon>Pseudomonadota</taxon>
        <taxon>Alphaproteobacteria</taxon>
        <taxon>Rhodospirillales</taxon>
        <taxon>Azospirillaceae</taxon>
        <taxon>Niveispirillum</taxon>
    </lineage>
</organism>
<dbReference type="InterPro" id="IPR029044">
    <property type="entry name" value="Nucleotide-diphossugar_trans"/>
</dbReference>
<dbReference type="RefSeq" id="WP_102111488.1">
    <property type="nucleotide sequence ID" value="NZ_BMGN01000003.1"/>
</dbReference>
<proteinExistence type="predicted"/>
<dbReference type="EMBL" id="CP025611">
    <property type="protein sequence ID" value="AUN29767.1"/>
    <property type="molecule type" value="Genomic_DNA"/>
</dbReference>
<keyword evidence="2" id="KW-1185">Reference proteome</keyword>
<evidence type="ECO:0000313" key="2">
    <source>
        <dbReference type="Proteomes" id="UP000234752"/>
    </source>
</evidence>
<dbReference type="Pfam" id="PF00535">
    <property type="entry name" value="Glycos_transf_2"/>
    <property type="match status" value="1"/>
</dbReference>
<dbReference type="KEGG" id="ncb:C0V82_05665"/>
<name>A0A2K9N9K1_9PROT</name>
<dbReference type="CDD" id="cd00761">
    <property type="entry name" value="Glyco_tranf_GTA_type"/>
    <property type="match status" value="1"/>
</dbReference>
<dbReference type="InterPro" id="IPR001173">
    <property type="entry name" value="Glyco_trans_2-like"/>
</dbReference>
<accession>A0A2K9N9K1</accession>
<dbReference type="OrthoDB" id="7210585at2"/>